<accession>A0A378IZS0</accession>
<keyword evidence="5" id="KW-0998">Cell outer membrane</keyword>
<name>A0A378IZS0_9GAMM</name>
<evidence type="ECO:0000256" key="1">
    <source>
        <dbReference type="ARBA" id="ARBA00004459"/>
    </source>
</evidence>
<sequence>MSRVGLANRRFSVWIAEMSTVPNSAFIMNSLYSVIYYCRLCMMRLLTIILIIWASLVLSACGQKGPLYLPTDTQTAKKS</sequence>
<evidence type="ECO:0000256" key="2">
    <source>
        <dbReference type="ARBA" id="ARBA00022729"/>
    </source>
</evidence>
<evidence type="ECO:0000256" key="3">
    <source>
        <dbReference type="ARBA" id="ARBA00023136"/>
    </source>
</evidence>
<evidence type="ECO:0000256" key="4">
    <source>
        <dbReference type="ARBA" id="ARBA00023139"/>
    </source>
</evidence>
<evidence type="ECO:0000256" key="6">
    <source>
        <dbReference type="ARBA" id="ARBA00023288"/>
    </source>
</evidence>
<dbReference type="GO" id="GO:0009279">
    <property type="term" value="C:cell outer membrane"/>
    <property type="evidence" value="ECO:0007669"/>
    <property type="project" value="UniProtKB-SubCell"/>
</dbReference>
<reference evidence="8 9" key="1">
    <citation type="submission" date="2018-06" db="EMBL/GenBank/DDBJ databases">
        <authorList>
            <consortium name="Pathogen Informatics"/>
            <person name="Doyle S."/>
        </authorList>
    </citation>
    <scope>NUCLEOTIDE SEQUENCE [LARGE SCALE GENOMIC DNA]</scope>
    <source>
        <strain evidence="8 9">NCTC13292</strain>
    </source>
</reference>
<organism evidence="8 9">
    <name type="scientific">Legionella donaldsonii</name>
    <dbReference type="NCBI Taxonomy" id="45060"/>
    <lineage>
        <taxon>Bacteria</taxon>
        <taxon>Pseudomonadati</taxon>
        <taxon>Pseudomonadota</taxon>
        <taxon>Gammaproteobacteria</taxon>
        <taxon>Legionellales</taxon>
        <taxon>Legionellaceae</taxon>
        <taxon>Legionella</taxon>
    </lineage>
</organism>
<dbReference type="InterPro" id="IPR032831">
    <property type="entry name" value="LptM_cons"/>
</dbReference>
<keyword evidence="4" id="KW-0564">Palmitate</keyword>
<feature type="transmembrane region" description="Helical" evidence="7">
    <location>
        <begin position="34"/>
        <end position="58"/>
    </location>
</feature>
<keyword evidence="6" id="KW-0449">Lipoprotein</keyword>
<gene>
    <name evidence="8" type="ORF">NCTC13292_00395</name>
</gene>
<dbReference type="EMBL" id="UGOA01000001">
    <property type="protein sequence ID" value="STX40636.1"/>
    <property type="molecule type" value="Genomic_DNA"/>
</dbReference>
<keyword evidence="3 7" id="KW-0472">Membrane</keyword>
<comment type="subcellular location">
    <subcellularLocation>
        <location evidence="1">Cell outer membrane</location>
        <topology evidence="1">Lipid-anchor</topology>
    </subcellularLocation>
</comment>
<keyword evidence="7" id="KW-1133">Transmembrane helix</keyword>
<keyword evidence="7" id="KW-0812">Transmembrane</keyword>
<protein>
    <submittedName>
        <fullName evidence="8">Lipopeptide</fullName>
    </submittedName>
</protein>
<dbReference type="Proteomes" id="UP000254677">
    <property type="component" value="Unassembled WGS sequence"/>
</dbReference>
<dbReference type="Pfam" id="PF13627">
    <property type="entry name" value="LptM_cons"/>
    <property type="match status" value="1"/>
</dbReference>
<dbReference type="NCBIfam" id="NF047847">
    <property type="entry name" value="SS_mature_LptM"/>
    <property type="match status" value="1"/>
</dbReference>
<evidence type="ECO:0000313" key="9">
    <source>
        <dbReference type="Proteomes" id="UP000254677"/>
    </source>
</evidence>
<dbReference type="AlphaFoldDB" id="A0A378IZS0"/>
<evidence type="ECO:0000313" key="8">
    <source>
        <dbReference type="EMBL" id="STX40636.1"/>
    </source>
</evidence>
<keyword evidence="9" id="KW-1185">Reference proteome</keyword>
<proteinExistence type="predicted"/>
<keyword evidence="2" id="KW-0732">Signal</keyword>
<evidence type="ECO:0000256" key="7">
    <source>
        <dbReference type="SAM" id="Phobius"/>
    </source>
</evidence>
<evidence type="ECO:0000256" key="5">
    <source>
        <dbReference type="ARBA" id="ARBA00023237"/>
    </source>
</evidence>